<comment type="caution">
    <text evidence="6">The sequence shown here is derived from an EMBL/GenBank/DDBJ whole genome shotgun (WGS) entry which is preliminary data.</text>
</comment>
<gene>
    <name evidence="6" type="ORF">CVIRNUC_004297</name>
</gene>
<dbReference type="InterPro" id="IPR003615">
    <property type="entry name" value="HNH_nuc"/>
</dbReference>
<dbReference type="PROSITE" id="PS51032">
    <property type="entry name" value="AP2_ERF"/>
    <property type="match status" value="1"/>
</dbReference>
<dbReference type="GO" id="GO:0003677">
    <property type="term" value="F:DNA binding"/>
    <property type="evidence" value="ECO:0007669"/>
    <property type="project" value="UniProtKB-KW"/>
</dbReference>
<evidence type="ECO:0000256" key="2">
    <source>
        <dbReference type="ARBA" id="ARBA00023015"/>
    </source>
</evidence>
<sequence length="328" mass="36677">MHRLVIGARPDGIPEDYVVDHIDRNKRNNRRANLRYKDEREAKRAVAKAAIKKWPEWAPTSDLLIGPGLLTREEIEAIQLELASDPAWNGPAKRKELPQGVSLVKLAQGLRYRARFKNKTIGTFLTIAEAKQAHTAHVQQLRDAKWSAHLQLPVTRDDEGRAVIDLSGKVGKGQRAVVDEVHWHALTFETSWSSRCVCGSHYPQSATEDLHAVVFRLANPDVATGVVNSIDHKNGDTLDNRAANLRVATTSIQGHNKRKRAGCTSKYFGVSLDPKTHRWRAIVTHKMKSRNLGFYALEEDAVRAYDRGASEIYGLHAQLNFPPEAIAA</sequence>
<accession>A0AAV1I4C1</accession>
<comment type="subcellular location">
    <subcellularLocation>
        <location evidence="1">Nucleus</location>
    </subcellularLocation>
</comment>
<keyword evidence="5" id="KW-0539">Nucleus</keyword>
<dbReference type="Gene3D" id="3.90.75.20">
    <property type="match status" value="1"/>
</dbReference>
<proteinExistence type="predicted"/>
<evidence type="ECO:0000256" key="1">
    <source>
        <dbReference type="ARBA" id="ARBA00004123"/>
    </source>
</evidence>
<evidence type="ECO:0000313" key="6">
    <source>
        <dbReference type="EMBL" id="CAK0775715.1"/>
    </source>
</evidence>
<dbReference type="Pfam" id="PF13392">
    <property type="entry name" value="HNH_3"/>
    <property type="match status" value="2"/>
</dbReference>
<evidence type="ECO:0000256" key="5">
    <source>
        <dbReference type="ARBA" id="ARBA00023242"/>
    </source>
</evidence>
<dbReference type="GO" id="GO:0005634">
    <property type="term" value="C:nucleus"/>
    <property type="evidence" value="ECO:0007669"/>
    <property type="project" value="UniProtKB-SubCell"/>
</dbReference>
<keyword evidence="2" id="KW-0805">Transcription regulation</keyword>
<dbReference type="InterPro" id="IPR016177">
    <property type="entry name" value="DNA-bd_dom_sf"/>
</dbReference>
<evidence type="ECO:0000313" key="7">
    <source>
        <dbReference type="Proteomes" id="UP001314263"/>
    </source>
</evidence>
<keyword evidence="4" id="KW-0804">Transcription</keyword>
<dbReference type="InterPro" id="IPR001471">
    <property type="entry name" value="AP2/ERF_dom"/>
</dbReference>
<dbReference type="InterPro" id="IPR036955">
    <property type="entry name" value="AP2/ERF_dom_sf"/>
</dbReference>
<name>A0AAV1I4C1_9CHLO</name>
<evidence type="ECO:0000256" key="4">
    <source>
        <dbReference type="ARBA" id="ARBA00023163"/>
    </source>
</evidence>
<dbReference type="AlphaFoldDB" id="A0AAV1I4C1"/>
<dbReference type="GO" id="GO:0003700">
    <property type="term" value="F:DNA-binding transcription factor activity"/>
    <property type="evidence" value="ECO:0007669"/>
    <property type="project" value="InterPro"/>
</dbReference>
<organism evidence="6 7">
    <name type="scientific">Coccomyxa viridis</name>
    <dbReference type="NCBI Taxonomy" id="1274662"/>
    <lineage>
        <taxon>Eukaryota</taxon>
        <taxon>Viridiplantae</taxon>
        <taxon>Chlorophyta</taxon>
        <taxon>core chlorophytes</taxon>
        <taxon>Trebouxiophyceae</taxon>
        <taxon>Trebouxiophyceae incertae sedis</taxon>
        <taxon>Coccomyxaceae</taxon>
        <taxon>Coccomyxa</taxon>
    </lineage>
</organism>
<evidence type="ECO:0000256" key="3">
    <source>
        <dbReference type="ARBA" id="ARBA00023125"/>
    </source>
</evidence>
<dbReference type="InterPro" id="IPR044925">
    <property type="entry name" value="His-Me_finger_sf"/>
</dbReference>
<keyword evidence="7" id="KW-1185">Reference proteome</keyword>
<dbReference type="Gene3D" id="3.30.730.10">
    <property type="entry name" value="AP2/ERF domain"/>
    <property type="match status" value="1"/>
</dbReference>
<keyword evidence="3" id="KW-0238">DNA-binding</keyword>
<protein>
    <submittedName>
        <fullName evidence="6">Uncharacterized protein</fullName>
    </submittedName>
</protein>
<dbReference type="SUPFAM" id="SSF54171">
    <property type="entry name" value="DNA-binding domain"/>
    <property type="match status" value="1"/>
</dbReference>
<dbReference type="SMART" id="SM00380">
    <property type="entry name" value="AP2"/>
    <property type="match status" value="1"/>
</dbReference>
<dbReference type="SUPFAM" id="SSF54060">
    <property type="entry name" value="His-Me finger endonucleases"/>
    <property type="match status" value="2"/>
</dbReference>
<reference evidence="6 7" key="1">
    <citation type="submission" date="2023-10" db="EMBL/GenBank/DDBJ databases">
        <authorList>
            <person name="Maclean D."/>
            <person name="Macfadyen A."/>
        </authorList>
    </citation>
    <scope>NUCLEOTIDE SEQUENCE [LARGE SCALE GENOMIC DNA]</scope>
</reference>
<dbReference type="EMBL" id="CAUYUE010000005">
    <property type="protein sequence ID" value="CAK0775715.1"/>
    <property type="molecule type" value="Genomic_DNA"/>
</dbReference>
<dbReference type="Proteomes" id="UP001314263">
    <property type="component" value="Unassembled WGS sequence"/>
</dbReference>